<gene>
    <name evidence="2" type="ORF">PC118_g25735</name>
</gene>
<dbReference type="EMBL" id="RCML01004916">
    <property type="protein sequence ID" value="KAG2945671.1"/>
    <property type="molecule type" value="Genomic_DNA"/>
</dbReference>
<protein>
    <submittedName>
        <fullName evidence="2">Uncharacterized protein</fullName>
    </submittedName>
</protein>
<reference evidence="2" key="1">
    <citation type="submission" date="2018-10" db="EMBL/GenBank/DDBJ databases">
        <title>Effector identification in a new, highly contiguous assembly of the strawberry crown rot pathogen Phytophthora cactorum.</title>
        <authorList>
            <person name="Armitage A.D."/>
            <person name="Nellist C.F."/>
            <person name="Bates H."/>
            <person name="Vickerstaff R.J."/>
            <person name="Harrison R.J."/>
        </authorList>
    </citation>
    <scope>NUCLEOTIDE SEQUENCE</scope>
    <source>
        <strain evidence="2">P415</strain>
    </source>
</reference>
<sequence length="70" mass="7655">MMSTNTKPAATIPRITPVPMLESFKLSSDPVVLLSTYLADRNPSTGPPCRAQSTTKARLHTRCQDTAPQR</sequence>
<accession>A0A8T1DVI9</accession>
<feature type="non-terminal residue" evidence="2">
    <location>
        <position position="1"/>
    </location>
</feature>
<comment type="caution">
    <text evidence="2">The sequence shown here is derived from an EMBL/GenBank/DDBJ whole genome shotgun (WGS) entry which is preliminary data.</text>
</comment>
<evidence type="ECO:0000256" key="1">
    <source>
        <dbReference type="SAM" id="MobiDB-lite"/>
    </source>
</evidence>
<feature type="region of interest" description="Disordered" evidence="1">
    <location>
        <begin position="39"/>
        <end position="70"/>
    </location>
</feature>
<evidence type="ECO:0000313" key="2">
    <source>
        <dbReference type="EMBL" id="KAG2945671.1"/>
    </source>
</evidence>
<proteinExistence type="predicted"/>
<name>A0A8T1DVI9_9STRA</name>
<organism evidence="2 3">
    <name type="scientific">Phytophthora cactorum</name>
    <dbReference type="NCBI Taxonomy" id="29920"/>
    <lineage>
        <taxon>Eukaryota</taxon>
        <taxon>Sar</taxon>
        <taxon>Stramenopiles</taxon>
        <taxon>Oomycota</taxon>
        <taxon>Peronosporomycetes</taxon>
        <taxon>Peronosporales</taxon>
        <taxon>Peronosporaceae</taxon>
        <taxon>Phytophthora</taxon>
    </lineage>
</organism>
<dbReference type="AlphaFoldDB" id="A0A8T1DVI9"/>
<dbReference type="Proteomes" id="UP000697107">
    <property type="component" value="Unassembled WGS sequence"/>
</dbReference>
<evidence type="ECO:0000313" key="3">
    <source>
        <dbReference type="Proteomes" id="UP000697107"/>
    </source>
</evidence>